<dbReference type="PANTHER" id="PTHR47743">
    <property type="entry name" value="KIAA1210 / KIAA1211 FAMILY MEMBER"/>
    <property type="match status" value="1"/>
</dbReference>
<feature type="domain" description="DUF4592" evidence="2">
    <location>
        <begin position="155"/>
        <end position="205"/>
    </location>
</feature>
<dbReference type="InterPro" id="IPR026713">
    <property type="entry name" value="CRACD-like"/>
</dbReference>
<feature type="domain" description="DUF4592" evidence="2">
    <location>
        <begin position="113"/>
        <end position="152"/>
    </location>
</feature>
<name>A0A8C9QU03_SCLFO</name>
<proteinExistence type="predicted"/>
<feature type="region of interest" description="Disordered" evidence="1">
    <location>
        <begin position="495"/>
        <end position="529"/>
    </location>
</feature>
<feature type="compositionally biased region" description="Polar residues" evidence="1">
    <location>
        <begin position="789"/>
        <end position="799"/>
    </location>
</feature>
<keyword evidence="4" id="KW-1185">Reference proteome</keyword>
<feature type="compositionally biased region" description="Basic and acidic residues" evidence="1">
    <location>
        <begin position="653"/>
        <end position="665"/>
    </location>
</feature>
<feature type="compositionally biased region" description="Basic and acidic residues" evidence="1">
    <location>
        <begin position="617"/>
        <end position="634"/>
    </location>
</feature>
<feature type="region of interest" description="Disordered" evidence="1">
    <location>
        <begin position="617"/>
        <end position="679"/>
    </location>
</feature>
<feature type="compositionally biased region" description="Polar residues" evidence="1">
    <location>
        <begin position="495"/>
        <end position="507"/>
    </location>
</feature>
<evidence type="ECO:0000259" key="2">
    <source>
        <dbReference type="Pfam" id="PF15262"/>
    </source>
</evidence>
<evidence type="ECO:0000313" key="3">
    <source>
        <dbReference type="Ensembl" id="ENSSFOP00015000617.2"/>
    </source>
</evidence>
<dbReference type="OrthoDB" id="9944945at2759"/>
<feature type="region of interest" description="Disordered" evidence="1">
    <location>
        <begin position="132"/>
        <end position="164"/>
    </location>
</feature>
<evidence type="ECO:0000256" key="1">
    <source>
        <dbReference type="SAM" id="MobiDB-lite"/>
    </source>
</evidence>
<dbReference type="PANTHER" id="PTHR47743:SF1">
    <property type="entry name" value="CRACD-LIKE PROTEIN"/>
    <property type="match status" value="1"/>
</dbReference>
<feature type="compositionally biased region" description="Basic residues" evidence="1">
    <location>
        <begin position="191"/>
        <end position="210"/>
    </location>
</feature>
<feature type="region of interest" description="Disordered" evidence="1">
    <location>
        <begin position="191"/>
        <end position="213"/>
    </location>
</feature>
<reference evidence="3" key="2">
    <citation type="submission" date="2025-08" db="UniProtKB">
        <authorList>
            <consortium name="Ensembl"/>
        </authorList>
    </citation>
    <scope>IDENTIFICATION</scope>
</reference>
<dbReference type="Ensembl" id="ENSSFOT00015000645.2">
    <property type="protein sequence ID" value="ENSSFOP00015000617.2"/>
    <property type="gene ID" value="ENSSFOG00015000430.2"/>
</dbReference>
<sequence length="799" mass="87188">MRSFNMILFISPVKKKSKFKILKTRLFGRMKWRGTGGSIKQSQSASDITAPEGVKAGYDLEEEFIYSQGTLSSRALSHDSIFFSSQPQASDEPERVASQENVHGRVKALLLQQNMRFGPLPVTVLTQRMDDAGASSEDDGLPRSPPDISLHEGLKSTRPPVLPPTRISSLAADFDTPARFVPCLDNSAARHRMSVKPRNQRASAKGRRATSVRLRSESLNDLECPAPEKEDEESLRREDFHKEIVHCHSYSTQALRSRDGSAGVEVKNLPTVVVPSAEEEIRGGSDTELLKNDGVLLEQLPSIARPLEPMGCITTNPVFLQPVPVALESFQEGEPNPGTVTVSPVSALTEVQKPQSVVQEAVVNKPLSPTQPRGTKDLIKEIMQNSSHKYPPSYTIPSKSCVLEHTCSKQDQVSSGESILPNTRDVLGNDFWGMTQTVQVDPPLNHQSVAAPSAQKFLQSGDRIKTSPLKKNTAVFAEATMQESASTGFIQQTVVPLSGPDDQQNTEAVKHRQQRPNSGSSKFSVSSAWDRPRASSFTCCAEQTGPKNEDKLPSSHKIQERLLAKQEPPSNPLSGLKGKGSPIVNIPPNPKLHLQSAGSLETVRVKDLSWIPEKRSTLRKGDTASRRVKEETDAVKPVQFLGHADGGAGGEKNIQENELRSKPETAEEDPEMRNSFGVKLRSTSLSLKYRSDVAQAEMMSKRRSAEVCPPASPHGPQTSPLSPAPVRPRGSQPPTDEDMESSLFMDNLTAKLPLPKKTPSKNSGSLGSSVIHSLTSSTPACREREKNEFINSGGKSCLK</sequence>
<feature type="region of interest" description="Disordered" evidence="1">
    <location>
        <begin position="563"/>
        <end position="598"/>
    </location>
</feature>
<reference evidence="3" key="3">
    <citation type="submission" date="2025-09" db="UniProtKB">
        <authorList>
            <consortium name="Ensembl"/>
        </authorList>
    </citation>
    <scope>IDENTIFICATION</scope>
</reference>
<dbReference type="Proteomes" id="UP000694397">
    <property type="component" value="Chromosome 1"/>
</dbReference>
<reference evidence="3 4" key="1">
    <citation type="submission" date="2019-04" db="EMBL/GenBank/DDBJ databases">
        <authorList>
            <consortium name="Wellcome Sanger Institute Data Sharing"/>
        </authorList>
    </citation>
    <scope>NUCLEOTIDE SEQUENCE [LARGE SCALE GENOMIC DNA]</scope>
</reference>
<feature type="compositionally biased region" description="Polar residues" evidence="1">
    <location>
        <begin position="515"/>
        <end position="527"/>
    </location>
</feature>
<feature type="compositionally biased region" description="Polar residues" evidence="1">
    <location>
        <begin position="760"/>
        <end position="779"/>
    </location>
</feature>
<accession>A0A8C9QU03</accession>
<dbReference type="AlphaFoldDB" id="A0A8C9QU03"/>
<dbReference type="Pfam" id="PF15262">
    <property type="entry name" value="DUF4592"/>
    <property type="match status" value="2"/>
</dbReference>
<dbReference type="GeneTree" id="ENSGT00940000161984"/>
<dbReference type="InterPro" id="IPR028030">
    <property type="entry name" value="DUF4592"/>
</dbReference>
<protein>
    <recommendedName>
        <fullName evidence="2">DUF4592 domain-containing protein</fullName>
    </recommendedName>
</protein>
<evidence type="ECO:0000313" key="4">
    <source>
        <dbReference type="Proteomes" id="UP000694397"/>
    </source>
</evidence>
<organism evidence="3 4">
    <name type="scientific">Scleropages formosus</name>
    <name type="common">Asian bonytongue</name>
    <name type="synonym">Osteoglossum formosum</name>
    <dbReference type="NCBI Taxonomy" id="113540"/>
    <lineage>
        <taxon>Eukaryota</taxon>
        <taxon>Metazoa</taxon>
        <taxon>Chordata</taxon>
        <taxon>Craniata</taxon>
        <taxon>Vertebrata</taxon>
        <taxon>Euteleostomi</taxon>
        <taxon>Actinopterygii</taxon>
        <taxon>Neopterygii</taxon>
        <taxon>Teleostei</taxon>
        <taxon>Osteoglossocephala</taxon>
        <taxon>Osteoglossomorpha</taxon>
        <taxon>Osteoglossiformes</taxon>
        <taxon>Osteoglossidae</taxon>
        <taxon>Scleropages</taxon>
    </lineage>
</organism>
<feature type="region of interest" description="Disordered" evidence="1">
    <location>
        <begin position="696"/>
        <end position="799"/>
    </location>
</feature>